<dbReference type="InterPro" id="IPR014716">
    <property type="entry name" value="Fibrinogen_a/b/g_C_1"/>
</dbReference>
<evidence type="ECO:0000313" key="20">
    <source>
        <dbReference type="Ensembl" id="ENSSPUP00000012365.1"/>
    </source>
</evidence>
<evidence type="ECO:0000256" key="14">
    <source>
        <dbReference type="ARBA" id="ARBA00023180"/>
    </source>
</evidence>
<dbReference type="PROSITE" id="PS00514">
    <property type="entry name" value="FIBRINOGEN_C_1"/>
    <property type="match status" value="1"/>
</dbReference>
<feature type="signal peptide" evidence="18">
    <location>
        <begin position="1"/>
        <end position="31"/>
    </location>
</feature>
<dbReference type="Proteomes" id="UP000694392">
    <property type="component" value="Unplaced"/>
</dbReference>
<evidence type="ECO:0000256" key="12">
    <source>
        <dbReference type="ARBA" id="ARBA00023119"/>
    </source>
</evidence>
<dbReference type="AlphaFoldDB" id="A0A8D0GXQ8"/>
<keyword evidence="6" id="KW-0479">Metal-binding</keyword>
<evidence type="ECO:0000256" key="18">
    <source>
        <dbReference type="SAM" id="SignalP"/>
    </source>
</evidence>
<dbReference type="Pfam" id="PF00147">
    <property type="entry name" value="Fibrinogen_C"/>
    <property type="match status" value="1"/>
</dbReference>
<dbReference type="InterPro" id="IPR050373">
    <property type="entry name" value="Fibrinogen_C-term_domain"/>
</dbReference>
<dbReference type="PANTHER" id="PTHR19143:SF433">
    <property type="entry name" value="FICOLIN-2"/>
    <property type="match status" value="1"/>
</dbReference>
<dbReference type="Gene3D" id="3.90.215.10">
    <property type="entry name" value="Gamma Fibrinogen, chain A, domain 1"/>
    <property type="match status" value="1"/>
</dbReference>
<dbReference type="InterPro" id="IPR002181">
    <property type="entry name" value="Fibrinogen_a/b/g_C_dom"/>
</dbReference>
<comment type="subcellular location">
    <subcellularLocation>
        <location evidence="2">Secreted</location>
    </subcellularLocation>
</comment>
<evidence type="ECO:0000256" key="8">
    <source>
        <dbReference type="ARBA" id="ARBA00022734"/>
    </source>
</evidence>
<keyword evidence="9" id="KW-0677">Repeat</keyword>
<evidence type="ECO:0000256" key="15">
    <source>
        <dbReference type="ARBA" id="ARBA00023220"/>
    </source>
</evidence>
<reference evidence="20" key="1">
    <citation type="submission" date="2025-08" db="UniProtKB">
        <authorList>
            <consortium name="Ensembl"/>
        </authorList>
    </citation>
    <scope>IDENTIFICATION</scope>
</reference>
<dbReference type="GO" id="GO:0005581">
    <property type="term" value="C:collagen trimer"/>
    <property type="evidence" value="ECO:0007669"/>
    <property type="project" value="UniProtKB-KW"/>
</dbReference>
<dbReference type="PANTHER" id="PTHR19143">
    <property type="entry name" value="FIBRINOGEN/TENASCIN/ANGIOPOEITIN"/>
    <property type="match status" value="1"/>
</dbReference>
<dbReference type="GO" id="GO:0001867">
    <property type="term" value="P:complement activation, lectin pathway"/>
    <property type="evidence" value="ECO:0007669"/>
    <property type="project" value="TreeGrafter"/>
</dbReference>
<keyword evidence="13" id="KW-1015">Disulfide bond</keyword>
<dbReference type="GO" id="GO:0005102">
    <property type="term" value="F:signaling receptor binding"/>
    <property type="evidence" value="ECO:0007669"/>
    <property type="project" value="TreeGrafter"/>
</dbReference>
<dbReference type="SMART" id="SM00186">
    <property type="entry name" value="FBG"/>
    <property type="match status" value="1"/>
</dbReference>
<dbReference type="FunFam" id="3.90.215.10:FF:000001">
    <property type="entry name" value="Tenascin isoform 1"/>
    <property type="match status" value="1"/>
</dbReference>
<protein>
    <recommendedName>
        <fullName evidence="19">Fibrinogen C-terminal domain-containing protein</fullName>
    </recommendedName>
</protein>
<evidence type="ECO:0000256" key="11">
    <source>
        <dbReference type="ARBA" id="ARBA00022859"/>
    </source>
</evidence>
<keyword evidence="14" id="KW-0325">Glycoprotein</keyword>
<dbReference type="InterPro" id="IPR020837">
    <property type="entry name" value="Fibrinogen_CS"/>
</dbReference>
<dbReference type="Ensembl" id="ENSSPUT00000013182.1">
    <property type="protein sequence ID" value="ENSSPUP00000012365.1"/>
    <property type="gene ID" value="ENSSPUG00000009457.1"/>
</dbReference>
<keyword evidence="21" id="KW-1185">Reference proteome</keyword>
<feature type="domain" description="Fibrinogen C-terminal" evidence="19">
    <location>
        <begin position="103"/>
        <end position="320"/>
    </location>
</feature>
<keyword evidence="12" id="KW-0176">Collagen</keyword>
<dbReference type="GO" id="GO:0003823">
    <property type="term" value="F:antigen binding"/>
    <property type="evidence" value="ECO:0007669"/>
    <property type="project" value="TreeGrafter"/>
</dbReference>
<dbReference type="NCBIfam" id="NF040941">
    <property type="entry name" value="GGGWT_bact"/>
    <property type="match status" value="1"/>
</dbReference>
<reference evidence="20" key="2">
    <citation type="submission" date="2025-09" db="UniProtKB">
        <authorList>
            <consortium name="Ensembl"/>
        </authorList>
    </citation>
    <scope>IDENTIFICATION</scope>
</reference>
<evidence type="ECO:0000256" key="6">
    <source>
        <dbReference type="ARBA" id="ARBA00022723"/>
    </source>
</evidence>
<keyword evidence="8" id="KW-0430">Lectin</keyword>
<comment type="similarity">
    <text evidence="3">Belongs to the ficolin lectin family. Veficolin subfamily.</text>
</comment>
<accession>A0A8D0GXQ8</accession>
<dbReference type="PROSITE" id="PS51406">
    <property type="entry name" value="FIBRINOGEN_C_2"/>
    <property type="match status" value="1"/>
</dbReference>
<dbReference type="CDD" id="cd00087">
    <property type="entry name" value="FReD"/>
    <property type="match status" value="1"/>
</dbReference>
<evidence type="ECO:0000256" key="9">
    <source>
        <dbReference type="ARBA" id="ARBA00022737"/>
    </source>
</evidence>
<dbReference type="GO" id="GO:0046872">
    <property type="term" value="F:metal ion binding"/>
    <property type="evidence" value="ECO:0007669"/>
    <property type="project" value="UniProtKB-KW"/>
</dbReference>
<evidence type="ECO:0000256" key="16">
    <source>
        <dbReference type="ARBA" id="ARBA00023278"/>
    </source>
</evidence>
<keyword evidence="10" id="KW-0106">Calcium</keyword>
<name>A0A8D0GXQ8_SPHPU</name>
<dbReference type="GO" id="GO:0030246">
    <property type="term" value="F:carbohydrate binding"/>
    <property type="evidence" value="ECO:0007669"/>
    <property type="project" value="UniProtKB-KW"/>
</dbReference>
<evidence type="ECO:0000256" key="1">
    <source>
        <dbReference type="ARBA" id="ARBA00003654"/>
    </source>
</evidence>
<evidence type="ECO:0000256" key="2">
    <source>
        <dbReference type="ARBA" id="ARBA00004613"/>
    </source>
</evidence>
<keyword evidence="11" id="KW-0391">Immunity</keyword>
<comment type="function">
    <text evidence="1">Initiates complement activation and/or interferes in platelet aggregation and/or blood coagulation.</text>
</comment>
<keyword evidence="5" id="KW-0399">Innate immunity</keyword>
<dbReference type="SUPFAM" id="SSF56496">
    <property type="entry name" value="Fibrinogen C-terminal domain-like"/>
    <property type="match status" value="1"/>
</dbReference>
<evidence type="ECO:0000256" key="3">
    <source>
        <dbReference type="ARBA" id="ARBA00006932"/>
    </source>
</evidence>
<keyword evidence="16" id="KW-0379">Hydroxylation</keyword>
<keyword evidence="15" id="KW-0800">Toxin</keyword>
<evidence type="ECO:0000259" key="19">
    <source>
        <dbReference type="PROSITE" id="PS51406"/>
    </source>
</evidence>
<organism evidence="20 21">
    <name type="scientific">Sphenodon punctatus</name>
    <name type="common">Tuatara</name>
    <name type="synonym">Hatteria punctata</name>
    <dbReference type="NCBI Taxonomy" id="8508"/>
    <lineage>
        <taxon>Eukaryota</taxon>
        <taxon>Metazoa</taxon>
        <taxon>Chordata</taxon>
        <taxon>Craniata</taxon>
        <taxon>Vertebrata</taxon>
        <taxon>Euteleostomi</taxon>
        <taxon>Lepidosauria</taxon>
        <taxon>Sphenodontia</taxon>
        <taxon>Sphenodontidae</taxon>
        <taxon>Sphenodon</taxon>
    </lineage>
</organism>
<feature type="region of interest" description="Disordered" evidence="17">
    <location>
        <begin position="87"/>
        <end position="111"/>
    </location>
</feature>
<evidence type="ECO:0000256" key="17">
    <source>
        <dbReference type="SAM" id="MobiDB-lite"/>
    </source>
</evidence>
<evidence type="ECO:0000256" key="7">
    <source>
        <dbReference type="ARBA" id="ARBA00022729"/>
    </source>
</evidence>
<sequence length="320" mass="35813">MELPLQNPVSSMVRVALQILLALFCLATVVSETTDTCPEEPLMGLWGPDKDIMFHGCPGFSGPEGPKGEQGPTGMRGMFVDSKSKSAVAGERGSLGNDGVQGPPGKEGPRDCKDLVARGITVSGWYTILPRACIPMTVLCDMETDGGGWTVFQRRADGTVDFYRDWNSYKKGFGSQLTEFWLGNDNIYLLTSLGNSELRIDLRDFDNKHVYAKYRSFRILGEGDNYKLLVNGFIGGTAGDSLSFHKDMAFTTKDRDNDWQDENCAIKYRGAWWYRTCHESNLNGQYWMGKQSIFATGINWLTGRGWDYSYKFTEMKIRPA</sequence>
<evidence type="ECO:0000256" key="4">
    <source>
        <dbReference type="ARBA" id="ARBA00022525"/>
    </source>
</evidence>
<keyword evidence="7 18" id="KW-0732">Signal</keyword>
<dbReference type="GO" id="GO:0005615">
    <property type="term" value="C:extracellular space"/>
    <property type="evidence" value="ECO:0007669"/>
    <property type="project" value="TreeGrafter"/>
</dbReference>
<dbReference type="GeneTree" id="ENSGT00940000163282"/>
<evidence type="ECO:0000256" key="10">
    <source>
        <dbReference type="ARBA" id="ARBA00022837"/>
    </source>
</evidence>
<evidence type="ECO:0000313" key="21">
    <source>
        <dbReference type="Proteomes" id="UP000694392"/>
    </source>
</evidence>
<evidence type="ECO:0000256" key="13">
    <source>
        <dbReference type="ARBA" id="ARBA00023157"/>
    </source>
</evidence>
<proteinExistence type="inferred from homology"/>
<keyword evidence="4" id="KW-0964">Secreted</keyword>
<dbReference type="GO" id="GO:0097367">
    <property type="term" value="F:carbohydrate derivative binding"/>
    <property type="evidence" value="ECO:0007669"/>
    <property type="project" value="TreeGrafter"/>
</dbReference>
<keyword evidence="15" id="KW-1216">Complement system impairing toxin</keyword>
<dbReference type="InterPro" id="IPR036056">
    <property type="entry name" value="Fibrinogen-like_C"/>
</dbReference>
<evidence type="ECO:0000256" key="5">
    <source>
        <dbReference type="ARBA" id="ARBA00022588"/>
    </source>
</evidence>
<feature type="chain" id="PRO_5034440574" description="Fibrinogen C-terminal domain-containing protein" evidence="18">
    <location>
        <begin position="32"/>
        <end position="320"/>
    </location>
</feature>